<dbReference type="CDD" id="cd03228">
    <property type="entry name" value="ABCC_MRP_Like"/>
    <property type="match status" value="1"/>
</dbReference>
<dbReference type="InterPro" id="IPR027417">
    <property type="entry name" value="P-loop_NTPase"/>
</dbReference>
<dbReference type="InterPro" id="IPR003439">
    <property type="entry name" value="ABC_transporter-like_ATP-bd"/>
</dbReference>
<evidence type="ECO:0000256" key="2">
    <source>
        <dbReference type="ARBA" id="ARBA00022692"/>
    </source>
</evidence>
<evidence type="ECO:0000259" key="9">
    <source>
        <dbReference type="PROSITE" id="PS50929"/>
    </source>
</evidence>
<feature type="transmembrane region" description="Helical" evidence="7">
    <location>
        <begin position="158"/>
        <end position="179"/>
    </location>
</feature>
<dbReference type="PROSITE" id="PS50929">
    <property type="entry name" value="ABC_TM1F"/>
    <property type="match status" value="1"/>
</dbReference>
<keyword evidence="6 7" id="KW-0472">Membrane</keyword>
<evidence type="ECO:0000256" key="5">
    <source>
        <dbReference type="ARBA" id="ARBA00022989"/>
    </source>
</evidence>
<proteinExistence type="predicted"/>
<dbReference type="RefSeq" id="WP_278477558.1">
    <property type="nucleotide sequence ID" value="NZ_JABZRE010000010.1"/>
</dbReference>
<organism evidence="10 11">
    <name type="scientific">Parvimonas micra</name>
    <dbReference type="NCBI Taxonomy" id="33033"/>
    <lineage>
        <taxon>Bacteria</taxon>
        <taxon>Bacillati</taxon>
        <taxon>Bacillota</taxon>
        <taxon>Tissierellia</taxon>
        <taxon>Tissierellales</taxon>
        <taxon>Peptoniphilaceae</taxon>
        <taxon>Parvimonas</taxon>
    </lineage>
</organism>
<keyword evidence="4 10" id="KW-0067">ATP-binding</keyword>
<evidence type="ECO:0000259" key="8">
    <source>
        <dbReference type="PROSITE" id="PS50893"/>
    </source>
</evidence>
<evidence type="ECO:0000256" key="6">
    <source>
        <dbReference type="ARBA" id="ARBA00023136"/>
    </source>
</evidence>
<protein>
    <submittedName>
        <fullName evidence="10">ABC transporter ATP-binding protein</fullName>
    </submittedName>
</protein>
<comment type="caution">
    <text evidence="10">The sequence shown here is derived from an EMBL/GenBank/DDBJ whole genome shotgun (WGS) entry which is preliminary data.</text>
</comment>
<dbReference type="Gene3D" id="1.20.1560.10">
    <property type="entry name" value="ABC transporter type 1, transmembrane domain"/>
    <property type="match status" value="1"/>
</dbReference>
<dbReference type="Pfam" id="PF00664">
    <property type="entry name" value="ABC_membrane"/>
    <property type="match status" value="1"/>
</dbReference>
<dbReference type="InterPro" id="IPR039421">
    <property type="entry name" value="Type_1_exporter"/>
</dbReference>
<gene>
    <name evidence="10" type="ORF">HXM94_03990</name>
</gene>
<dbReference type="GO" id="GO:0140359">
    <property type="term" value="F:ABC-type transporter activity"/>
    <property type="evidence" value="ECO:0007669"/>
    <property type="project" value="InterPro"/>
</dbReference>
<dbReference type="Pfam" id="PF00005">
    <property type="entry name" value="ABC_tran"/>
    <property type="match status" value="1"/>
</dbReference>
<dbReference type="PROSITE" id="PS50893">
    <property type="entry name" value="ABC_TRANSPORTER_2"/>
    <property type="match status" value="1"/>
</dbReference>
<evidence type="ECO:0000256" key="7">
    <source>
        <dbReference type="SAM" id="Phobius"/>
    </source>
</evidence>
<dbReference type="SUPFAM" id="SSF52540">
    <property type="entry name" value="P-loop containing nucleoside triphosphate hydrolases"/>
    <property type="match status" value="1"/>
</dbReference>
<dbReference type="InterPro" id="IPR011527">
    <property type="entry name" value="ABC1_TM_dom"/>
</dbReference>
<dbReference type="EMBL" id="JABZRE010000010">
    <property type="protein sequence ID" value="MBF1306925.1"/>
    <property type="molecule type" value="Genomic_DNA"/>
</dbReference>
<evidence type="ECO:0000313" key="10">
    <source>
        <dbReference type="EMBL" id="MBF1306925.1"/>
    </source>
</evidence>
<name>A0A930E0J3_9FIRM</name>
<evidence type="ECO:0000256" key="3">
    <source>
        <dbReference type="ARBA" id="ARBA00022741"/>
    </source>
</evidence>
<dbReference type="InterPro" id="IPR003593">
    <property type="entry name" value="AAA+_ATPase"/>
</dbReference>
<dbReference type="Proteomes" id="UP000758611">
    <property type="component" value="Unassembled WGS sequence"/>
</dbReference>
<dbReference type="SUPFAM" id="SSF90123">
    <property type="entry name" value="ABC transporter transmembrane region"/>
    <property type="match status" value="1"/>
</dbReference>
<feature type="transmembrane region" description="Helical" evidence="7">
    <location>
        <begin position="243"/>
        <end position="266"/>
    </location>
</feature>
<evidence type="ECO:0000313" key="11">
    <source>
        <dbReference type="Proteomes" id="UP000758611"/>
    </source>
</evidence>
<reference evidence="10" key="1">
    <citation type="submission" date="2020-04" db="EMBL/GenBank/DDBJ databases">
        <title>Deep metagenomics examines the oral microbiome during advanced dental caries in children, revealing novel taxa and co-occurrences with host molecules.</title>
        <authorList>
            <person name="Baker J.L."/>
            <person name="Morton J.T."/>
            <person name="Dinis M."/>
            <person name="Alvarez R."/>
            <person name="Tran N.C."/>
            <person name="Knight R."/>
            <person name="Edlund A."/>
        </authorList>
    </citation>
    <scope>NUCLEOTIDE SEQUENCE</scope>
    <source>
        <strain evidence="10">JCVI_23_bin.11</strain>
    </source>
</reference>
<feature type="transmembrane region" description="Helical" evidence="7">
    <location>
        <begin position="130"/>
        <end position="152"/>
    </location>
</feature>
<dbReference type="InterPro" id="IPR036640">
    <property type="entry name" value="ABC1_TM_sf"/>
</dbReference>
<dbReference type="Gene3D" id="3.40.50.300">
    <property type="entry name" value="P-loop containing nucleotide triphosphate hydrolases"/>
    <property type="match status" value="1"/>
</dbReference>
<sequence length="551" mass="62773">MKDSLRLVARLINFMRKLLPVILLAVFFAVFGFLITVYIPAKIISLGFDAVNGEKLKIISLIILVVLAISRGLFRYGEHYFGHYVAFKVLADFRREIFSKLRRLAPSKLDSQDSGALLKLIGEDVEALEVFFAHTLAPITTGTIVSIILIIYYLQYNILLALIAVIVYFTLAVIIPNIFSNKLKPHLEVQQKYRKSYTSYFLESLRGMKDLLQLGVEKERFKNLSKESRIVNKKERNVAKLNFLQFSYSFLTIGFGVLAFAFVDFILVNKNVISVKDAVITLVVFSSSFAPFLELSRLPLGLGRALQAAKQTFSLLDENELVGNDGSKEIEKINEIKFENVDFSYPNRDKMIFENLNLHFEDEKIVGLVGESGSGKSTLMKIVMKWYMAKSGKISLNEEDILEIDSRKLQEKIAYIPQFPQIFSQTIRENLVLGNDKITDEEILEIAEKCRLKDVILSTENGLDTKINSEKIIFSSGEMQRLELMRALLKRADVYIFDEPTSNLDTLNESIILNLIKENCKGMVFLISHRMSTVSFSDVVYRVENGKCFKI</sequence>
<dbReference type="GO" id="GO:0005886">
    <property type="term" value="C:plasma membrane"/>
    <property type="evidence" value="ECO:0007669"/>
    <property type="project" value="UniProtKB-SubCell"/>
</dbReference>
<dbReference type="PANTHER" id="PTHR24221">
    <property type="entry name" value="ATP-BINDING CASSETTE SUB-FAMILY B"/>
    <property type="match status" value="1"/>
</dbReference>
<feature type="domain" description="ABC transmembrane type-1" evidence="9">
    <location>
        <begin position="21"/>
        <end position="298"/>
    </location>
</feature>
<comment type="subcellular location">
    <subcellularLocation>
        <location evidence="1">Cell membrane</location>
        <topology evidence="1">Multi-pass membrane protein</topology>
    </subcellularLocation>
</comment>
<dbReference type="PANTHER" id="PTHR24221:SF654">
    <property type="entry name" value="ATP-BINDING CASSETTE SUB-FAMILY B MEMBER 6"/>
    <property type="match status" value="1"/>
</dbReference>
<dbReference type="GO" id="GO:0016887">
    <property type="term" value="F:ATP hydrolysis activity"/>
    <property type="evidence" value="ECO:0007669"/>
    <property type="project" value="InterPro"/>
</dbReference>
<dbReference type="GO" id="GO:0034040">
    <property type="term" value="F:ATPase-coupled lipid transmembrane transporter activity"/>
    <property type="evidence" value="ECO:0007669"/>
    <property type="project" value="TreeGrafter"/>
</dbReference>
<keyword evidence="2 7" id="KW-0812">Transmembrane</keyword>
<accession>A0A930E0J3</accession>
<dbReference type="SMART" id="SM00382">
    <property type="entry name" value="AAA"/>
    <property type="match status" value="1"/>
</dbReference>
<feature type="domain" description="ABC transporter" evidence="8">
    <location>
        <begin position="336"/>
        <end position="551"/>
    </location>
</feature>
<keyword evidence="3" id="KW-0547">Nucleotide-binding</keyword>
<feature type="transmembrane region" description="Helical" evidence="7">
    <location>
        <begin position="21"/>
        <end position="44"/>
    </location>
</feature>
<evidence type="ECO:0000256" key="4">
    <source>
        <dbReference type="ARBA" id="ARBA00022840"/>
    </source>
</evidence>
<evidence type="ECO:0000256" key="1">
    <source>
        <dbReference type="ARBA" id="ARBA00004651"/>
    </source>
</evidence>
<feature type="transmembrane region" description="Helical" evidence="7">
    <location>
        <begin position="278"/>
        <end position="295"/>
    </location>
</feature>
<feature type="transmembrane region" description="Helical" evidence="7">
    <location>
        <begin position="56"/>
        <end position="74"/>
    </location>
</feature>
<keyword evidence="5 7" id="KW-1133">Transmembrane helix</keyword>
<dbReference type="AlphaFoldDB" id="A0A930E0J3"/>
<dbReference type="GO" id="GO:0005524">
    <property type="term" value="F:ATP binding"/>
    <property type="evidence" value="ECO:0007669"/>
    <property type="project" value="UniProtKB-KW"/>
</dbReference>